<evidence type="ECO:0000256" key="1">
    <source>
        <dbReference type="SAM" id="MobiDB-lite"/>
    </source>
</evidence>
<feature type="compositionally biased region" description="Polar residues" evidence="1">
    <location>
        <begin position="55"/>
        <end position="67"/>
    </location>
</feature>
<dbReference type="Proteomes" id="UP000535501">
    <property type="component" value="Unassembled WGS sequence"/>
</dbReference>
<proteinExistence type="predicted"/>
<feature type="region of interest" description="Disordered" evidence="1">
    <location>
        <begin position="16"/>
        <end position="67"/>
    </location>
</feature>
<evidence type="ECO:0000313" key="3">
    <source>
        <dbReference type="EMBL" id="MBB6180588.1"/>
    </source>
</evidence>
<sequence length="67" mass="6605">MKKLTIVLTAGLLLSACSDGGNNQSQPNDNTPPGGAAAPAQTDADPTPQTGSGGQSPVESPTGTEKR</sequence>
<comment type="caution">
    <text evidence="3">The sequence shown here is derived from an EMBL/GenBank/DDBJ whole genome shotgun (WGS) entry which is preliminary data.</text>
</comment>
<organism evidence="3 4">
    <name type="scientific">Pseudorhizobium flavum</name>
    <dbReference type="NCBI Taxonomy" id="1335061"/>
    <lineage>
        <taxon>Bacteria</taxon>
        <taxon>Pseudomonadati</taxon>
        <taxon>Pseudomonadota</taxon>
        <taxon>Alphaproteobacteria</taxon>
        <taxon>Hyphomicrobiales</taxon>
        <taxon>Rhizobiaceae</taxon>
        <taxon>Rhizobium/Agrobacterium group</taxon>
        <taxon>Pseudorhizobium</taxon>
    </lineage>
</organism>
<accession>A0A7X0DD53</accession>
<reference evidence="3 4" key="1">
    <citation type="submission" date="2020-08" db="EMBL/GenBank/DDBJ databases">
        <title>Genomic Encyclopedia of Type Strains, Phase IV (KMG-IV): sequencing the most valuable type-strain genomes for metagenomic binning, comparative biology and taxonomic classification.</title>
        <authorList>
            <person name="Goeker M."/>
        </authorList>
    </citation>
    <scope>NUCLEOTIDE SEQUENCE [LARGE SCALE GENOMIC DNA]</scope>
    <source>
        <strain evidence="3 4">DSM 102134</strain>
    </source>
</reference>
<evidence type="ECO:0000256" key="2">
    <source>
        <dbReference type="SAM" id="SignalP"/>
    </source>
</evidence>
<dbReference type="RefSeq" id="WP_139346380.1">
    <property type="nucleotide sequence ID" value="NZ_JACHEJ010000006.1"/>
</dbReference>
<protein>
    <submittedName>
        <fullName evidence="3">Pectin methylesterase-like acyl-CoA thioesterase</fullName>
    </submittedName>
</protein>
<keyword evidence="4" id="KW-1185">Reference proteome</keyword>
<keyword evidence="2" id="KW-0732">Signal</keyword>
<feature type="chain" id="PRO_5030970564" evidence="2">
    <location>
        <begin position="21"/>
        <end position="67"/>
    </location>
</feature>
<name>A0A7X0DD53_9HYPH</name>
<feature type="signal peptide" evidence="2">
    <location>
        <begin position="1"/>
        <end position="20"/>
    </location>
</feature>
<dbReference type="PROSITE" id="PS51257">
    <property type="entry name" value="PROKAR_LIPOPROTEIN"/>
    <property type="match status" value="1"/>
</dbReference>
<evidence type="ECO:0000313" key="4">
    <source>
        <dbReference type="Proteomes" id="UP000535501"/>
    </source>
</evidence>
<feature type="compositionally biased region" description="Low complexity" evidence="1">
    <location>
        <begin position="31"/>
        <end position="50"/>
    </location>
</feature>
<dbReference type="EMBL" id="JACHEJ010000006">
    <property type="protein sequence ID" value="MBB6180588.1"/>
    <property type="molecule type" value="Genomic_DNA"/>
</dbReference>
<dbReference type="AlphaFoldDB" id="A0A7X0DD53"/>
<gene>
    <name evidence="3" type="ORF">HNQ75_002570</name>
</gene>
<feature type="compositionally biased region" description="Polar residues" evidence="1">
    <location>
        <begin position="20"/>
        <end position="29"/>
    </location>
</feature>